<dbReference type="Proteomes" id="UP000295497">
    <property type="component" value="Chromosome"/>
</dbReference>
<dbReference type="EMBL" id="CP012672">
    <property type="protein sequence ID" value="AUX28176.1"/>
    <property type="molecule type" value="Genomic_DNA"/>
</dbReference>
<proteinExistence type="predicted"/>
<name>A0A4P2QFC1_SORCE</name>
<dbReference type="AlphaFoldDB" id="A0A4P2QFC1"/>
<accession>A0A4P2QFC1</accession>
<evidence type="ECO:0000313" key="2">
    <source>
        <dbReference type="Proteomes" id="UP000295497"/>
    </source>
</evidence>
<protein>
    <submittedName>
        <fullName evidence="1">Uncharacterized protein</fullName>
    </submittedName>
</protein>
<dbReference type="RefSeq" id="WP_129572572.1">
    <property type="nucleotide sequence ID" value="NZ_CP012672.1"/>
</dbReference>
<evidence type="ECO:0000313" key="1">
    <source>
        <dbReference type="EMBL" id="AUX28176.1"/>
    </source>
</evidence>
<reference evidence="1 2" key="1">
    <citation type="submission" date="2015-09" db="EMBL/GenBank/DDBJ databases">
        <title>Sorangium comparison.</title>
        <authorList>
            <person name="Zaburannyi N."/>
            <person name="Bunk B."/>
            <person name="Overmann J."/>
            <person name="Mueller R."/>
        </authorList>
    </citation>
    <scope>NUCLEOTIDE SEQUENCE [LARGE SCALE GENOMIC DNA]</scope>
    <source>
        <strain evidence="1 2">So ce836</strain>
    </source>
</reference>
<gene>
    <name evidence="1" type="ORF">SOCE836_002440</name>
</gene>
<organism evidence="1 2">
    <name type="scientific">Sorangium cellulosum</name>
    <name type="common">Polyangium cellulosum</name>
    <dbReference type="NCBI Taxonomy" id="56"/>
    <lineage>
        <taxon>Bacteria</taxon>
        <taxon>Pseudomonadati</taxon>
        <taxon>Myxococcota</taxon>
        <taxon>Polyangia</taxon>
        <taxon>Polyangiales</taxon>
        <taxon>Polyangiaceae</taxon>
        <taxon>Sorangium</taxon>
    </lineage>
</organism>
<sequence>MPLVESRLSPSVVRTLSLRRLTWERAAQKKLDILGRLRSRLAIDLSNYRETTIESSFGERIFAELFGYTTLFSSAGSNFEIYPKRYAGRDAQGRKHYDDFSIGVFDGDHSRVVVTVELKGPKTDLDKAQGKPGDKKYEGKSPAEQAIATAELFGECKWIVVSNFSEIRLYKSGDNDWSARAFLEHVRNRDDLAILLAHFDRRALIGVNSQKRRNGNGVEGELLMVIDKDHPAQPIALPIGGHRLLLRSGPSCADPKPLFQVESAIRDALKATQDELRRFLINDLGDSIDVGKIRLRAYDGWLSAEGESRTNDVAIKLAVSRYLEIIASFALPGREIRLKPSGVGIPAPETMHLAAAQLFFMLLQEVVPRAAGALNVGDQAAGLQIEGELLDAQGLGWNDIQLEGDQPTNHHGIPKSHGDAVRAGPFGLTGKHAIKDLAVKIMQELGVHFRSDAGGLLLDYNKIQSMFKKLQ</sequence>